<organism evidence="6 7">
    <name type="scientific">Spinacia oleracea</name>
    <name type="common">Spinach</name>
    <dbReference type="NCBI Taxonomy" id="3562"/>
    <lineage>
        <taxon>Eukaryota</taxon>
        <taxon>Viridiplantae</taxon>
        <taxon>Streptophyta</taxon>
        <taxon>Embryophyta</taxon>
        <taxon>Tracheophyta</taxon>
        <taxon>Spermatophyta</taxon>
        <taxon>Magnoliopsida</taxon>
        <taxon>eudicotyledons</taxon>
        <taxon>Gunneridae</taxon>
        <taxon>Pentapetalae</taxon>
        <taxon>Caryophyllales</taxon>
        <taxon>Chenopodiaceae</taxon>
        <taxon>Chenopodioideae</taxon>
        <taxon>Anserineae</taxon>
        <taxon>Spinacia</taxon>
    </lineage>
</organism>
<dbReference type="GeneID" id="110788792"/>
<reference evidence="6" key="1">
    <citation type="journal article" date="2021" name="Nat. Commun.">
        <title>Genomic analyses provide insights into spinach domestication and the genetic basis of agronomic traits.</title>
        <authorList>
            <person name="Cai X."/>
            <person name="Sun X."/>
            <person name="Xu C."/>
            <person name="Sun H."/>
            <person name="Wang X."/>
            <person name="Ge C."/>
            <person name="Zhang Z."/>
            <person name="Wang Q."/>
            <person name="Fei Z."/>
            <person name="Jiao C."/>
            <person name="Wang Q."/>
        </authorList>
    </citation>
    <scope>NUCLEOTIDE SEQUENCE [LARGE SCALE GENOMIC DNA]</scope>
    <source>
        <strain evidence="6">cv. Varoflay</strain>
    </source>
</reference>
<keyword evidence="2" id="KW-0238">DNA-binding</keyword>
<evidence type="ECO:0000256" key="3">
    <source>
        <dbReference type="ARBA" id="ARBA00023163"/>
    </source>
</evidence>
<dbReference type="InterPro" id="IPR003441">
    <property type="entry name" value="NAC-dom"/>
</dbReference>
<sequence>MMQQPDEQTMNLEIPLGFRFKPTEYQLLNYFLNQKICDEELPPYTHIFINDVDLYKHHPFYFFQDVMQFGIGEREIRGYFFTKLKKAGTKSSEENSNYNRRVYDDYGTEYGTWNGESRHPILDIDGNQIGYDKYLKFSEVGDEKSKKYSKNPNNNNEVITVEKPKPKLKFEWKMHEYSFLPDFMPACSKEEYKDFVICRIDMKIKGNENAVKRRSSTKNKALEVFFLYELKLTYDNVKSMITTAPSSLPQVDNPTMPAIMSTEEDYGEEPVCKKQKTGHHGIIV</sequence>
<keyword evidence="6" id="KW-1185">Reference proteome</keyword>
<gene>
    <name evidence="7" type="primary">LOC110788792</name>
</gene>
<dbReference type="Proteomes" id="UP000813463">
    <property type="component" value="Chromosome 6"/>
</dbReference>
<proteinExistence type="predicted"/>
<accession>A0A9R0IHJ5</accession>
<keyword evidence="4" id="KW-0539">Nucleus</keyword>
<keyword evidence="3" id="KW-0804">Transcription</keyword>
<dbReference type="PANTHER" id="PTHR31719">
    <property type="entry name" value="NAC TRANSCRIPTION FACTOR 56"/>
    <property type="match status" value="1"/>
</dbReference>
<dbReference type="AlphaFoldDB" id="A0A9R0IHJ5"/>
<feature type="domain" description="NAC" evidence="5">
    <location>
        <begin position="14"/>
        <end position="203"/>
    </location>
</feature>
<reference evidence="7" key="2">
    <citation type="submission" date="2025-08" db="UniProtKB">
        <authorList>
            <consortium name="RefSeq"/>
        </authorList>
    </citation>
    <scope>IDENTIFICATION</scope>
    <source>
        <tissue evidence="7">Leaf</tissue>
    </source>
</reference>
<protein>
    <submittedName>
        <fullName evidence="7">NAC domain-containing protein 7-like</fullName>
    </submittedName>
</protein>
<dbReference type="InterPro" id="IPR036093">
    <property type="entry name" value="NAC_dom_sf"/>
</dbReference>
<dbReference type="RefSeq" id="XP_021849123.2">
    <property type="nucleotide sequence ID" value="XM_021993431.2"/>
</dbReference>
<dbReference type="GO" id="GO:0003677">
    <property type="term" value="F:DNA binding"/>
    <property type="evidence" value="ECO:0007669"/>
    <property type="project" value="UniProtKB-KW"/>
</dbReference>
<evidence type="ECO:0000313" key="6">
    <source>
        <dbReference type="Proteomes" id="UP000813463"/>
    </source>
</evidence>
<evidence type="ECO:0000259" key="5">
    <source>
        <dbReference type="PROSITE" id="PS51005"/>
    </source>
</evidence>
<evidence type="ECO:0000256" key="2">
    <source>
        <dbReference type="ARBA" id="ARBA00023125"/>
    </source>
</evidence>
<dbReference type="Gene3D" id="2.170.150.80">
    <property type="entry name" value="NAC domain"/>
    <property type="match status" value="1"/>
</dbReference>
<evidence type="ECO:0000256" key="1">
    <source>
        <dbReference type="ARBA" id="ARBA00023015"/>
    </source>
</evidence>
<dbReference type="GO" id="GO:0006355">
    <property type="term" value="P:regulation of DNA-templated transcription"/>
    <property type="evidence" value="ECO:0007669"/>
    <property type="project" value="InterPro"/>
</dbReference>
<name>A0A9R0IHJ5_SPIOL</name>
<dbReference type="SUPFAM" id="SSF101941">
    <property type="entry name" value="NAC domain"/>
    <property type="match status" value="1"/>
</dbReference>
<evidence type="ECO:0000313" key="7">
    <source>
        <dbReference type="RefSeq" id="XP_021849123.2"/>
    </source>
</evidence>
<dbReference type="PANTHER" id="PTHR31719:SF43">
    <property type="entry name" value="NAC TRANSCRIPTION FACTOR 56"/>
    <property type="match status" value="1"/>
</dbReference>
<evidence type="ECO:0000256" key="4">
    <source>
        <dbReference type="ARBA" id="ARBA00023242"/>
    </source>
</evidence>
<dbReference type="Pfam" id="PF02365">
    <property type="entry name" value="NAM"/>
    <property type="match status" value="1"/>
</dbReference>
<keyword evidence="1" id="KW-0805">Transcription regulation</keyword>
<dbReference type="PROSITE" id="PS51005">
    <property type="entry name" value="NAC"/>
    <property type="match status" value="1"/>
</dbReference>
<dbReference type="KEGG" id="soe:110788792"/>